<dbReference type="Proteomes" id="UP000006727">
    <property type="component" value="Chromosome 2"/>
</dbReference>
<accession>A0A2K1L1K8</accession>
<organism evidence="2">
    <name type="scientific">Physcomitrium patens</name>
    <name type="common">Spreading-leaved earth moss</name>
    <name type="synonym">Physcomitrella patens</name>
    <dbReference type="NCBI Taxonomy" id="3218"/>
    <lineage>
        <taxon>Eukaryota</taxon>
        <taxon>Viridiplantae</taxon>
        <taxon>Streptophyta</taxon>
        <taxon>Embryophyta</taxon>
        <taxon>Bryophyta</taxon>
        <taxon>Bryophytina</taxon>
        <taxon>Bryopsida</taxon>
        <taxon>Funariidae</taxon>
        <taxon>Funariales</taxon>
        <taxon>Funariaceae</taxon>
        <taxon>Physcomitrium</taxon>
    </lineage>
</organism>
<dbReference type="EMBL" id="ABEU02000002">
    <property type="protein sequence ID" value="PNR59917.1"/>
    <property type="molecule type" value="Genomic_DNA"/>
</dbReference>
<reference evidence="3" key="3">
    <citation type="submission" date="2020-12" db="UniProtKB">
        <authorList>
            <consortium name="EnsemblPlants"/>
        </authorList>
    </citation>
    <scope>IDENTIFICATION</scope>
</reference>
<feature type="compositionally biased region" description="Polar residues" evidence="1">
    <location>
        <begin position="11"/>
        <end position="28"/>
    </location>
</feature>
<reference evidence="2 4" key="1">
    <citation type="journal article" date="2008" name="Science">
        <title>The Physcomitrella genome reveals evolutionary insights into the conquest of land by plants.</title>
        <authorList>
            <person name="Rensing S."/>
            <person name="Lang D."/>
            <person name="Zimmer A."/>
            <person name="Terry A."/>
            <person name="Salamov A."/>
            <person name="Shapiro H."/>
            <person name="Nishiyama T."/>
            <person name="Perroud P.-F."/>
            <person name="Lindquist E."/>
            <person name="Kamisugi Y."/>
            <person name="Tanahashi T."/>
            <person name="Sakakibara K."/>
            <person name="Fujita T."/>
            <person name="Oishi K."/>
            <person name="Shin-I T."/>
            <person name="Kuroki Y."/>
            <person name="Toyoda A."/>
            <person name="Suzuki Y."/>
            <person name="Hashimoto A."/>
            <person name="Yamaguchi K."/>
            <person name="Sugano A."/>
            <person name="Kohara Y."/>
            <person name="Fujiyama A."/>
            <person name="Anterola A."/>
            <person name="Aoki S."/>
            <person name="Ashton N."/>
            <person name="Barbazuk W.B."/>
            <person name="Barker E."/>
            <person name="Bennetzen J."/>
            <person name="Bezanilla M."/>
            <person name="Blankenship R."/>
            <person name="Cho S.H."/>
            <person name="Dutcher S."/>
            <person name="Estelle M."/>
            <person name="Fawcett J.A."/>
            <person name="Gundlach H."/>
            <person name="Hanada K."/>
            <person name="Heyl A."/>
            <person name="Hicks K.A."/>
            <person name="Hugh J."/>
            <person name="Lohr M."/>
            <person name="Mayer K."/>
            <person name="Melkozernov A."/>
            <person name="Murata T."/>
            <person name="Nelson D."/>
            <person name="Pils B."/>
            <person name="Prigge M."/>
            <person name="Reiss B."/>
            <person name="Renner T."/>
            <person name="Rombauts S."/>
            <person name="Rushton P."/>
            <person name="Sanderfoot A."/>
            <person name="Schween G."/>
            <person name="Shiu S.-H."/>
            <person name="Stueber K."/>
            <person name="Theodoulou F.L."/>
            <person name="Tu H."/>
            <person name="Van de Peer Y."/>
            <person name="Verrier P.J."/>
            <person name="Waters E."/>
            <person name="Wood A."/>
            <person name="Yang L."/>
            <person name="Cove D."/>
            <person name="Cuming A."/>
            <person name="Hasebe M."/>
            <person name="Lucas S."/>
            <person name="Mishler D.B."/>
            <person name="Reski R."/>
            <person name="Grigoriev I."/>
            <person name="Quatrano R.S."/>
            <person name="Boore J.L."/>
        </authorList>
    </citation>
    <scope>NUCLEOTIDE SEQUENCE [LARGE SCALE GENOMIC DNA]</scope>
    <source>
        <strain evidence="3 4">cv. Gransden 2004</strain>
    </source>
</reference>
<feature type="region of interest" description="Disordered" evidence="1">
    <location>
        <begin position="1"/>
        <end position="42"/>
    </location>
</feature>
<dbReference type="AlphaFoldDB" id="A0A2K1L1K8"/>
<name>A0A2K1L1K8_PHYPA</name>
<feature type="compositionally biased region" description="Basic and acidic residues" evidence="1">
    <location>
        <begin position="1"/>
        <end position="10"/>
    </location>
</feature>
<dbReference type="PaxDb" id="3218-PP1S30_229V6.1"/>
<evidence type="ECO:0000313" key="4">
    <source>
        <dbReference type="Proteomes" id="UP000006727"/>
    </source>
</evidence>
<reference evidence="2 4" key="2">
    <citation type="journal article" date="2018" name="Plant J.">
        <title>The Physcomitrella patens chromosome-scale assembly reveals moss genome structure and evolution.</title>
        <authorList>
            <person name="Lang D."/>
            <person name="Ullrich K.K."/>
            <person name="Murat F."/>
            <person name="Fuchs J."/>
            <person name="Jenkins J."/>
            <person name="Haas F.B."/>
            <person name="Piednoel M."/>
            <person name="Gundlach H."/>
            <person name="Van Bel M."/>
            <person name="Meyberg R."/>
            <person name="Vives C."/>
            <person name="Morata J."/>
            <person name="Symeonidi A."/>
            <person name="Hiss M."/>
            <person name="Muchero W."/>
            <person name="Kamisugi Y."/>
            <person name="Saleh O."/>
            <person name="Blanc G."/>
            <person name="Decker E.L."/>
            <person name="van Gessel N."/>
            <person name="Grimwood J."/>
            <person name="Hayes R.D."/>
            <person name="Graham S.W."/>
            <person name="Gunter L.E."/>
            <person name="McDaniel S.F."/>
            <person name="Hoernstein S.N.W."/>
            <person name="Larsson A."/>
            <person name="Li F.W."/>
            <person name="Perroud P.F."/>
            <person name="Phillips J."/>
            <person name="Ranjan P."/>
            <person name="Rokshar D.S."/>
            <person name="Rothfels C.J."/>
            <person name="Schneider L."/>
            <person name="Shu S."/>
            <person name="Stevenson D.W."/>
            <person name="Thummler F."/>
            <person name="Tillich M."/>
            <person name="Villarreal Aguilar J.C."/>
            <person name="Widiez T."/>
            <person name="Wong G.K."/>
            <person name="Wymore A."/>
            <person name="Zhang Y."/>
            <person name="Zimmer A.D."/>
            <person name="Quatrano R.S."/>
            <person name="Mayer K.F.X."/>
            <person name="Goodstein D."/>
            <person name="Casacuberta J.M."/>
            <person name="Vandepoele K."/>
            <person name="Reski R."/>
            <person name="Cuming A.C."/>
            <person name="Tuskan G.A."/>
            <person name="Maumus F."/>
            <person name="Salse J."/>
            <person name="Schmutz J."/>
            <person name="Rensing S.A."/>
        </authorList>
    </citation>
    <scope>NUCLEOTIDE SEQUENCE [LARGE SCALE GENOMIC DNA]</scope>
    <source>
        <strain evidence="3 4">cv. Gransden 2004</strain>
    </source>
</reference>
<evidence type="ECO:0000313" key="2">
    <source>
        <dbReference type="EMBL" id="PNR59917.1"/>
    </source>
</evidence>
<proteinExistence type="predicted"/>
<evidence type="ECO:0000256" key="1">
    <source>
        <dbReference type="SAM" id="MobiDB-lite"/>
    </source>
</evidence>
<dbReference type="EnsemblPlants" id="Pp3c2_15070V3.1">
    <property type="protein sequence ID" value="PAC:32936046.CDS.1"/>
    <property type="gene ID" value="Pp3c2_15070"/>
</dbReference>
<gene>
    <name evidence="2" type="ORF">PHYPA_002709</name>
</gene>
<dbReference type="InParanoid" id="A0A2K1L1K8"/>
<keyword evidence="4" id="KW-1185">Reference proteome</keyword>
<dbReference type="Gramene" id="Pp3c2_15070V3.1">
    <property type="protein sequence ID" value="PAC:32936046.CDS.1"/>
    <property type="gene ID" value="Pp3c2_15070"/>
</dbReference>
<feature type="region of interest" description="Disordered" evidence="1">
    <location>
        <begin position="184"/>
        <end position="209"/>
    </location>
</feature>
<evidence type="ECO:0000313" key="3">
    <source>
        <dbReference type="EnsemblPlants" id="PAC:32936046.CDS.1"/>
    </source>
</evidence>
<protein>
    <submittedName>
        <fullName evidence="2 3">Uncharacterized protein</fullName>
    </submittedName>
</protein>
<sequence>MASENSEHDSLSVSEESSFNCDTVSPESLPSLKVERKPDNDCSVGPVISPRMSAEFGNYLDKAIAQGSRSFYGTDSEADDDHGDDGGGCNVVSMGRVAHALSEDINHRIRSRVSPCSSIPDNDECAGDESQIWDNVVLNEDPVSAEIQSSSVVKFDHTFYLLPKCEERSAQTSSHEDEVKLENKEIPEVAHTPSQSSGTVPSAERLANSEDLKKPLLDANLLKERERQLQERVRLLKVQNFYRQSSASCTESLMEQLKKIDLTLDRGIFKVCDRKLSENGIDFTSN</sequence>